<reference evidence="2 3" key="1">
    <citation type="submission" date="2019-08" db="EMBL/GenBank/DDBJ databases">
        <title>Genome of Aequorivita antarctica SW49 (type strain).</title>
        <authorList>
            <person name="Bowman J.P."/>
        </authorList>
    </citation>
    <scope>NUCLEOTIDE SEQUENCE [LARGE SCALE GENOMIC DNA]</scope>
    <source>
        <strain evidence="2 3">SW49</strain>
    </source>
</reference>
<dbReference type="AlphaFoldDB" id="A0A5C6YYV1"/>
<dbReference type="Proteomes" id="UP000321497">
    <property type="component" value="Unassembled WGS sequence"/>
</dbReference>
<proteinExistence type="predicted"/>
<comment type="caution">
    <text evidence="2">The sequence shown here is derived from an EMBL/GenBank/DDBJ whole genome shotgun (WGS) entry which is preliminary data.</text>
</comment>
<dbReference type="EMBL" id="VORT01000009">
    <property type="protein sequence ID" value="TXD72332.1"/>
    <property type="molecule type" value="Genomic_DNA"/>
</dbReference>
<sequence>MIKLFRNVRQNLLNDGKTTKYLKYATGEIVLVVIGILIALSINNWNENRKQKKTLYSIYQIIREDISIDITEINSFINDYDSVRKPAFEAVLNKNPSKADYLKHPEYLSVLKGFKDFSINLRGFELLKNLPNDGTIDKQNLASKINLFYNQHLTEINVATSEVMREMINNLSDYKQLPWFSSFFINNETDEAIDFMIDNPLQKNRIAIYYLVHDIYVQELQKFKVNGEAIIKQIDAIN</sequence>
<keyword evidence="3" id="KW-1185">Reference proteome</keyword>
<keyword evidence="1" id="KW-0472">Membrane</keyword>
<feature type="transmembrane region" description="Helical" evidence="1">
    <location>
        <begin position="21"/>
        <end position="42"/>
    </location>
</feature>
<dbReference type="OrthoDB" id="1414794at2"/>
<dbReference type="InterPro" id="IPR045749">
    <property type="entry name" value="DUF6090"/>
</dbReference>
<dbReference type="RefSeq" id="WP_111844093.1">
    <property type="nucleotide sequence ID" value="NZ_UEGI01000004.1"/>
</dbReference>
<evidence type="ECO:0000256" key="1">
    <source>
        <dbReference type="SAM" id="Phobius"/>
    </source>
</evidence>
<protein>
    <submittedName>
        <fullName evidence="2">Uncharacterized protein</fullName>
    </submittedName>
</protein>
<keyword evidence="1" id="KW-0812">Transmembrane</keyword>
<name>A0A5C6YYV1_9FLAO</name>
<evidence type="ECO:0000313" key="3">
    <source>
        <dbReference type="Proteomes" id="UP000321497"/>
    </source>
</evidence>
<evidence type="ECO:0000313" key="2">
    <source>
        <dbReference type="EMBL" id="TXD72332.1"/>
    </source>
</evidence>
<gene>
    <name evidence="2" type="ORF">ESU54_12990</name>
</gene>
<dbReference type="Pfam" id="PF19578">
    <property type="entry name" value="DUF6090"/>
    <property type="match status" value="1"/>
</dbReference>
<organism evidence="2 3">
    <name type="scientific">Aequorivita antarctica</name>
    <dbReference type="NCBI Taxonomy" id="153266"/>
    <lineage>
        <taxon>Bacteria</taxon>
        <taxon>Pseudomonadati</taxon>
        <taxon>Bacteroidota</taxon>
        <taxon>Flavobacteriia</taxon>
        <taxon>Flavobacteriales</taxon>
        <taxon>Flavobacteriaceae</taxon>
        <taxon>Aequorivita</taxon>
    </lineage>
</organism>
<accession>A0A5C6YYV1</accession>
<keyword evidence="1" id="KW-1133">Transmembrane helix</keyword>